<dbReference type="Proteomes" id="UP000694888">
    <property type="component" value="Unplaced"/>
</dbReference>
<evidence type="ECO:0000256" key="1">
    <source>
        <dbReference type="SAM" id="MobiDB-lite"/>
    </source>
</evidence>
<gene>
    <name evidence="3" type="primary">LOC118478014</name>
</gene>
<evidence type="ECO:0000313" key="3">
    <source>
        <dbReference type="RefSeq" id="XP_035826752.1"/>
    </source>
</evidence>
<dbReference type="GeneID" id="118478014"/>
<protein>
    <submittedName>
        <fullName evidence="3">Uncharacterized protein LOC118478014</fullName>
    </submittedName>
</protein>
<sequence>MAEQSRATDVRTVTIVELSPLTFTSSIPTSGFEFPVDSTIYRLAIKVNSSTPLQTHFVDPAGTPLEDMVSNIPSTSPKSRRRRDVRTLSPSGSDNFNFHDKQHRIDNNKGSNWSLQDFHSDRKHLDHKHLLRRMSMKNIFERTRSPHLIRLLLKSTGGRSAEAEEFFNLTRKHYISDLVQNMKSRRRFHRILDNVGHQPRLKYNDRRNRIEDKRPVTVLSHLLLRRSNSNPKTLRDTSRDFRDYDIRLSSVQNAFLRRGHNRFSTSNYKLRSKRGIAGSTKNFKTLANNREFGLGQYHREIHQLQEKHGLSKSHQTYKHYPPGKTHQLSHQRSPASAWRKTIKKSYSNSPRLENLAAVGTDVAESAIRNHKLPSAQISGSATNQRMRVRSKRTATLISADLSEGMVIWQMEPPLPGECDGAFFFISTLYVHQSFTENDRFAPNKTSTLYAPPPPLRTLNNHFKPTGLPREL</sequence>
<feature type="region of interest" description="Disordered" evidence="1">
    <location>
        <begin position="59"/>
        <end position="103"/>
    </location>
</feature>
<organism evidence="2 3">
    <name type="scientific">Aplysia californica</name>
    <name type="common">California sea hare</name>
    <dbReference type="NCBI Taxonomy" id="6500"/>
    <lineage>
        <taxon>Eukaryota</taxon>
        <taxon>Metazoa</taxon>
        <taxon>Spiralia</taxon>
        <taxon>Lophotrochozoa</taxon>
        <taxon>Mollusca</taxon>
        <taxon>Gastropoda</taxon>
        <taxon>Heterobranchia</taxon>
        <taxon>Euthyneura</taxon>
        <taxon>Tectipleura</taxon>
        <taxon>Aplysiida</taxon>
        <taxon>Aplysioidea</taxon>
        <taxon>Aplysiidae</taxon>
        <taxon>Aplysia</taxon>
    </lineage>
</organism>
<evidence type="ECO:0000313" key="2">
    <source>
        <dbReference type="Proteomes" id="UP000694888"/>
    </source>
</evidence>
<name>A0ABM1VWG0_APLCA</name>
<accession>A0ABM1VWG0</accession>
<proteinExistence type="predicted"/>
<dbReference type="RefSeq" id="XP_035826752.1">
    <property type="nucleotide sequence ID" value="XM_035970859.1"/>
</dbReference>
<keyword evidence="2" id="KW-1185">Reference proteome</keyword>
<reference evidence="3" key="1">
    <citation type="submission" date="2025-08" db="UniProtKB">
        <authorList>
            <consortium name="RefSeq"/>
        </authorList>
    </citation>
    <scope>IDENTIFICATION</scope>
</reference>